<sequence>MKRLYKEKNKLPLTFKYLDLFKTKNTGKLNSDSLYYLNSDKFQTVFYPREKPFKSLHRLL</sequence>
<evidence type="ECO:0000313" key="2">
    <source>
        <dbReference type="Proteomes" id="UP000186744"/>
    </source>
</evidence>
<dbReference type="AlphaFoldDB" id="A0A1N7QGX5"/>
<dbReference type="EMBL" id="FTOL01000009">
    <property type="protein sequence ID" value="SIT21747.1"/>
    <property type="molecule type" value="Genomic_DNA"/>
</dbReference>
<organism evidence="1 2">
    <name type="scientific">Chryseobacterium ureilyticum</name>
    <dbReference type="NCBI Taxonomy" id="373668"/>
    <lineage>
        <taxon>Bacteria</taxon>
        <taxon>Pseudomonadati</taxon>
        <taxon>Bacteroidota</taxon>
        <taxon>Flavobacteriia</taxon>
        <taxon>Flavobacteriales</taxon>
        <taxon>Weeksellaceae</taxon>
        <taxon>Chryseobacterium group</taxon>
        <taxon>Chryseobacterium</taxon>
    </lineage>
</organism>
<dbReference type="STRING" id="373668.SAMN05421786_109158"/>
<protein>
    <submittedName>
        <fullName evidence="1">Uncharacterized protein</fullName>
    </submittedName>
</protein>
<proteinExistence type="predicted"/>
<accession>A0A1N7QGX5</accession>
<gene>
    <name evidence="1" type="ORF">SAMN05421786_109158</name>
</gene>
<name>A0A1N7QGX5_9FLAO</name>
<keyword evidence="2" id="KW-1185">Reference proteome</keyword>
<dbReference type="Proteomes" id="UP000186744">
    <property type="component" value="Unassembled WGS sequence"/>
</dbReference>
<reference evidence="2" key="1">
    <citation type="submission" date="2017-01" db="EMBL/GenBank/DDBJ databases">
        <authorList>
            <person name="Varghese N."/>
            <person name="Submissions S."/>
        </authorList>
    </citation>
    <scope>NUCLEOTIDE SEQUENCE [LARGE SCALE GENOMIC DNA]</scope>
    <source>
        <strain evidence="2">DSM 18017</strain>
    </source>
</reference>
<evidence type="ECO:0000313" key="1">
    <source>
        <dbReference type="EMBL" id="SIT21747.1"/>
    </source>
</evidence>